<dbReference type="HOGENOM" id="CLU_005685_0_0_5"/>
<gene>
    <name evidence="7" type="ordered locus">Hden_0909</name>
</gene>
<dbReference type="Proteomes" id="UP000002033">
    <property type="component" value="Chromosome"/>
</dbReference>
<dbReference type="InterPro" id="IPR029063">
    <property type="entry name" value="SAM-dependent_MTases_sf"/>
</dbReference>
<keyword evidence="2" id="KW-0489">Methyltransferase</keyword>
<feature type="domain" description="Type II methyltransferase M.TaqI-like" evidence="6">
    <location>
        <begin position="661"/>
        <end position="849"/>
    </location>
</feature>
<dbReference type="PANTHER" id="PTHR33841:SF1">
    <property type="entry name" value="DNA METHYLTRANSFERASE A"/>
    <property type="match status" value="1"/>
</dbReference>
<keyword evidence="3" id="KW-0808">Transferase</keyword>
<accession>D8JUD6</accession>
<dbReference type="PANTHER" id="PTHR33841">
    <property type="entry name" value="DNA METHYLTRANSFERASE YEEA-RELATED"/>
    <property type="match status" value="1"/>
</dbReference>
<dbReference type="GO" id="GO:0032259">
    <property type="term" value="P:methylation"/>
    <property type="evidence" value="ECO:0007669"/>
    <property type="project" value="UniProtKB-KW"/>
</dbReference>
<dbReference type="InterPro" id="IPR011639">
    <property type="entry name" value="MethylTrfase_TaqI-like_dom"/>
</dbReference>
<proteinExistence type="predicted"/>
<evidence type="ECO:0000313" key="8">
    <source>
        <dbReference type="Proteomes" id="UP000002033"/>
    </source>
</evidence>
<sequence>MPEFLEDLSRRPLAQTASGLVPYGVFIGPGQLGLEVAVYMSPTKPNSATLLKAWKERRDGRSAPVLTVALRGGRAWLCGPSGESLPVYADKDAATIERLCAAALKQPDRHAALLFLGQALPSLDTVAPGLRNEGLFALHELTTDAPTHPDWQGHIRRARTILQDGAEGRELLRRLGYSVEKLDNVTHVLKGADRRLALAILLDRSEVPEAGSQKFGNLSPVSYALTKADQENLDWVLVTQGDRLRLYPTKGGVGVGRRGRSETYIEVQTTLLADEQLAFLPLLFAADALKPGGSVARLLDNSKRFAANLATRLRDRIYNDVMPLLAQGVAAARGLKKPTADDLDLTYRMALTVLFRLLFVAYAEDRDLLPYRHSEAYRRRSLKQKALELAEHAHAVTPISAGTSHWTEVARIWNAVSVSDVELSVPAYNGGLFTKDPAISPAGAELAKIALPNEIFEPALKALLLSDVGEGLQPVDFRSLGVREFGTIYEGLLESELSVADQHLDLDRNGSYIPSKGRQTPIVRKGEIYLHDMSGARKASGSYFTKSFAVEHLLDRALVPALDDHLARVLAMDDADAAEAFFDFRVADIAMGSGHFLVAAVDRIEKSFTGYLAKPGAPGTAGIRNELGRLKEAAKAQLGELADQMTFEDSQLLRRLIARRCIYGVDLNPLSVELARLAIWIHTFVPGLPLSVLDHNLVNGNALVGVGTVAEIREAFKAASTALFPVDADNLLGRAAQHLRRLANISDATMADVSHARDAIEEAKVAVADTKALCDIIAAQRLDPTIRYQFENWETDRDRIQKHPARFAALTALEGLKTFHFPIAFPEVFLRKRSGFDVLLGNPPWQEATIEDHAFWARHFPGLRGLSQAELERERVALRTARPDLAAQLDGEVKAMAKVRKALTSGAFPGMGTGDPDFYKAFMWRFWNLSIEEGGAIGIVLPRSATFASGSAAFRTALFAAATATDLTLLVNKGEWVFEQVHEQYAFALLAILRGVERANLLLRGPYASLAAFDAGQRTSGAEFAASEILEWNDTASLPLLPAELSLNVFTQLRRSPRLDARFEGSWRARPDRELDATNQKDLMIFADERPTEVLPIFKGGSFNLWAPDGGSATYYAWAEPDIVGPWLYRKRLRSGGSTRDSVHAEFPLPYRQDRSTQAYLSPRIAFRDATNRLNVRTLISCLVPPNVFLTNKAPYLLWPSGDQKDEAYLLGILSSYSLDWYARRFVERNVNYFLFNPLPIPRPAREDPLWQRAVALAGRLAAPDERFAEWAKKVGVEWGPLPPKDKQSMIDELDAVVAHLYGLTEDQLRHIFETFHEGWAWQERFAAVQVYFQHWIDR</sequence>
<dbReference type="OrthoDB" id="9806213at2"/>
<evidence type="ECO:0000259" key="6">
    <source>
        <dbReference type="Pfam" id="PF07669"/>
    </source>
</evidence>
<name>D8JUD6_HYPDA</name>
<dbReference type="eggNOG" id="COG1002">
    <property type="taxonomic scope" value="Bacteria"/>
</dbReference>
<reference evidence="8" key="1">
    <citation type="journal article" date="2011" name="J. Bacteriol.">
        <title>Genome sequences of eight morphologically diverse alphaproteobacteria.</title>
        <authorList>
            <consortium name="US DOE Joint Genome Institute"/>
            <person name="Brown P.J."/>
            <person name="Kysela D.T."/>
            <person name="Buechlein A."/>
            <person name="Hemmerich C."/>
            <person name="Brun Y.V."/>
        </authorList>
    </citation>
    <scope>NUCLEOTIDE SEQUENCE [LARGE SCALE GENOMIC DNA]</scope>
    <source>
        <strain evidence="8">ATCC 51888 / DSM 1869 / NCIB 11706 / TK 0415</strain>
    </source>
</reference>
<dbReference type="RefSeq" id="WP_013214941.1">
    <property type="nucleotide sequence ID" value="NC_014313.1"/>
</dbReference>
<dbReference type="STRING" id="582899.Hden_0909"/>
<dbReference type="GO" id="GO:0006304">
    <property type="term" value="P:DNA modification"/>
    <property type="evidence" value="ECO:0007669"/>
    <property type="project" value="InterPro"/>
</dbReference>
<dbReference type="InterPro" id="IPR050953">
    <property type="entry name" value="N4_N6_ade-DNA_methylase"/>
</dbReference>
<comment type="catalytic activity">
    <reaction evidence="5">
        <text>a 2'-deoxyadenosine in DNA + S-adenosyl-L-methionine = an N(6)-methyl-2'-deoxyadenosine in DNA + S-adenosyl-L-homocysteine + H(+)</text>
        <dbReference type="Rhea" id="RHEA:15197"/>
        <dbReference type="Rhea" id="RHEA-COMP:12418"/>
        <dbReference type="Rhea" id="RHEA-COMP:12419"/>
        <dbReference type="ChEBI" id="CHEBI:15378"/>
        <dbReference type="ChEBI" id="CHEBI:57856"/>
        <dbReference type="ChEBI" id="CHEBI:59789"/>
        <dbReference type="ChEBI" id="CHEBI:90615"/>
        <dbReference type="ChEBI" id="CHEBI:90616"/>
        <dbReference type="EC" id="2.1.1.72"/>
    </reaction>
</comment>
<evidence type="ECO:0000256" key="1">
    <source>
        <dbReference type="ARBA" id="ARBA00011900"/>
    </source>
</evidence>
<dbReference type="KEGG" id="hdn:Hden_0909"/>
<dbReference type="SUPFAM" id="SSF53335">
    <property type="entry name" value="S-adenosyl-L-methionine-dependent methyltransferases"/>
    <property type="match status" value="1"/>
</dbReference>
<keyword evidence="8" id="KW-1185">Reference proteome</keyword>
<evidence type="ECO:0000256" key="5">
    <source>
        <dbReference type="ARBA" id="ARBA00047942"/>
    </source>
</evidence>
<protein>
    <recommendedName>
        <fullName evidence="1">site-specific DNA-methyltransferase (adenine-specific)</fullName>
        <ecNumber evidence="1">2.1.1.72</ecNumber>
    </recommendedName>
</protein>
<dbReference type="Gene3D" id="3.40.50.150">
    <property type="entry name" value="Vaccinia Virus protein VP39"/>
    <property type="match status" value="1"/>
</dbReference>
<evidence type="ECO:0000256" key="2">
    <source>
        <dbReference type="ARBA" id="ARBA00022603"/>
    </source>
</evidence>
<organism evidence="7 8">
    <name type="scientific">Hyphomicrobium denitrificans (strain ATCC 51888 / DSM 1869 / NCIMB 11706 / TK 0415)</name>
    <dbReference type="NCBI Taxonomy" id="582899"/>
    <lineage>
        <taxon>Bacteria</taxon>
        <taxon>Pseudomonadati</taxon>
        <taxon>Pseudomonadota</taxon>
        <taxon>Alphaproteobacteria</taxon>
        <taxon>Hyphomicrobiales</taxon>
        <taxon>Hyphomicrobiaceae</taxon>
        <taxon>Hyphomicrobium</taxon>
    </lineage>
</organism>
<dbReference type="GO" id="GO:0009007">
    <property type="term" value="F:site-specific DNA-methyltransferase (adenine-specific) activity"/>
    <property type="evidence" value="ECO:0007669"/>
    <property type="project" value="UniProtKB-EC"/>
</dbReference>
<evidence type="ECO:0000256" key="3">
    <source>
        <dbReference type="ARBA" id="ARBA00022679"/>
    </source>
</evidence>
<dbReference type="EMBL" id="CP002083">
    <property type="protein sequence ID" value="ADJ22726.1"/>
    <property type="molecule type" value="Genomic_DNA"/>
</dbReference>
<dbReference type="EC" id="2.1.1.72" evidence="1"/>
<dbReference type="REBASE" id="26834">
    <property type="entry name" value="HdeUORF909P"/>
</dbReference>
<keyword evidence="4" id="KW-0949">S-adenosyl-L-methionine</keyword>
<evidence type="ECO:0000256" key="4">
    <source>
        <dbReference type="ARBA" id="ARBA00022691"/>
    </source>
</evidence>
<evidence type="ECO:0000313" key="7">
    <source>
        <dbReference type="EMBL" id="ADJ22726.1"/>
    </source>
</evidence>
<dbReference type="Pfam" id="PF07669">
    <property type="entry name" value="Eco57I"/>
    <property type="match status" value="1"/>
</dbReference>